<organism evidence="2 3">
    <name type="scientific">Eiseniibacteriota bacterium</name>
    <dbReference type="NCBI Taxonomy" id="2212470"/>
    <lineage>
        <taxon>Bacteria</taxon>
        <taxon>Candidatus Eiseniibacteriota</taxon>
    </lineage>
</organism>
<name>A0A538SGC0_UNCEI</name>
<evidence type="ECO:0000256" key="1">
    <source>
        <dbReference type="SAM" id="Phobius"/>
    </source>
</evidence>
<dbReference type="Proteomes" id="UP000316292">
    <property type="component" value="Unassembled WGS sequence"/>
</dbReference>
<dbReference type="EMBL" id="VBOR01000035">
    <property type="protein sequence ID" value="TMQ50412.1"/>
    <property type="molecule type" value="Genomic_DNA"/>
</dbReference>
<keyword evidence="1" id="KW-0812">Transmembrane</keyword>
<evidence type="ECO:0000313" key="2">
    <source>
        <dbReference type="EMBL" id="TMQ50412.1"/>
    </source>
</evidence>
<evidence type="ECO:0000313" key="3">
    <source>
        <dbReference type="Proteomes" id="UP000316292"/>
    </source>
</evidence>
<keyword evidence="1" id="KW-1133">Transmembrane helix</keyword>
<proteinExistence type="predicted"/>
<protein>
    <recommendedName>
        <fullName evidence="4">SxtJ</fullName>
    </recommendedName>
</protein>
<evidence type="ECO:0008006" key="4">
    <source>
        <dbReference type="Google" id="ProtNLM"/>
    </source>
</evidence>
<reference evidence="2 3" key="1">
    <citation type="journal article" date="2019" name="Nat. Microbiol.">
        <title>Mediterranean grassland soil C-N compound turnover is dependent on rainfall and depth, and is mediated by genomically divergent microorganisms.</title>
        <authorList>
            <person name="Diamond S."/>
            <person name="Andeer P.F."/>
            <person name="Li Z."/>
            <person name="Crits-Christoph A."/>
            <person name="Burstein D."/>
            <person name="Anantharaman K."/>
            <person name="Lane K.R."/>
            <person name="Thomas B.C."/>
            <person name="Pan C."/>
            <person name="Northen T.R."/>
            <person name="Banfield J.F."/>
        </authorList>
    </citation>
    <scope>NUCLEOTIDE SEQUENCE [LARGE SCALE GENOMIC DNA]</scope>
    <source>
        <strain evidence="2">WS_1</strain>
    </source>
</reference>
<comment type="caution">
    <text evidence="2">The sequence shown here is derived from an EMBL/GenBank/DDBJ whole genome shotgun (WGS) entry which is preliminary data.</text>
</comment>
<sequence>MAILEINKRPSRRDLVVFGVGLLAIAGIMGAGLYFRRGAHDAARIVCIAGAAITALYFAIPPLRRFIYLGFVYVTFPIGFVVSHVILAAVFYLVVTPIGLLIRLFGNDPMRRRFDRAAASYWVEHDPHRDRARYFRQS</sequence>
<accession>A0A538SGC0</accession>
<gene>
    <name evidence="2" type="ORF">E6K71_02710</name>
</gene>
<dbReference type="InterPro" id="IPR045781">
    <property type="entry name" value="SxtJ"/>
</dbReference>
<keyword evidence="1" id="KW-0472">Membrane</keyword>
<dbReference type="AlphaFoldDB" id="A0A538SGC0"/>
<dbReference type="Pfam" id="PF19588">
    <property type="entry name" value="SxtJ"/>
    <property type="match status" value="1"/>
</dbReference>
<feature type="transmembrane region" description="Helical" evidence="1">
    <location>
        <begin position="80"/>
        <end position="106"/>
    </location>
</feature>
<feature type="transmembrane region" description="Helical" evidence="1">
    <location>
        <begin position="42"/>
        <end position="60"/>
    </location>
</feature>
<feature type="transmembrane region" description="Helical" evidence="1">
    <location>
        <begin position="15"/>
        <end position="35"/>
    </location>
</feature>